<dbReference type="EMBL" id="CP063849">
    <property type="protein sequence ID" value="QOY91570.1"/>
    <property type="molecule type" value="Genomic_DNA"/>
</dbReference>
<name>A0A7S7SPV8_PALFE</name>
<organism evidence="1 2">
    <name type="scientific">Paludibaculum fermentans</name>
    <dbReference type="NCBI Taxonomy" id="1473598"/>
    <lineage>
        <taxon>Bacteria</taxon>
        <taxon>Pseudomonadati</taxon>
        <taxon>Acidobacteriota</taxon>
        <taxon>Terriglobia</taxon>
        <taxon>Bryobacterales</taxon>
        <taxon>Bryobacteraceae</taxon>
        <taxon>Paludibaculum</taxon>
    </lineage>
</organism>
<sequence length="300" mass="34309">MAMLHHLSIGPSGWHRADWVSTVYPKPATRGWHPLDTLARYVDVAEIGQTFAGPMRQEIARLYAKKVERNPDFLFTALLERRFTYDRDLNEAAVEAWKVGLFPLLKARRLGAVVMQFPWAFRFSEENKQFLIQLRRTFHEFPLAAEFRHESWLRDEAVTTLVNYRVGFVNIDQPKYFRAMPPTALLTSGVAVVRLHGRRSPEGFREFDQPVDQSYLYDLDELLEWQPRIERLAANAARVLVVTANAEGGRAMVNALQLREIFGDNVLRAPAPLIGEYPAELAAFRAQRPVQAVLLPARAA</sequence>
<dbReference type="SUPFAM" id="SSF117396">
    <property type="entry name" value="TM1631-like"/>
    <property type="match status" value="1"/>
</dbReference>
<dbReference type="PANTHER" id="PTHR30348">
    <property type="entry name" value="UNCHARACTERIZED PROTEIN YECE"/>
    <property type="match status" value="1"/>
</dbReference>
<dbReference type="KEGG" id="pfer:IRI77_16965"/>
<dbReference type="Pfam" id="PF01904">
    <property type="entry name" value="DUF72"/>
    <property type="match status" value="1"/>
</dbReference>
<proteinExistence type="predicted"/>
<evidence type="ECO:0000313" key="2">
    <source>
        <dbReference type="Proteomes" id="UP000593892"/>
    </source>
</evidence>
<keyword evidence="2" id="KW-1185">Reference proteome</keyword>
<dbReference type="PANTHER" id="PTHR30348:SF13">
    <property type="entry name" value="UPF0759 PROTEIN YUNF"/>
    <property type="match status" value="1"/>
</dbReference>
<gene>
    <name evidence="1" type="ORF">IRI77_16965</name>
</gene>
<dbReference type="InterPro" id="IPR002763">
    <property type="entry name" value="DUF72"/>
</dbReference>
<dbReference type="RefSeq" id="WP_194453224.1">
    <property type="nucleotide sequence ID" value="NZ_CP063849.1"/>
</dbReference>
<dbReference type="Gene3D" id="3.20.20.410">
    <property type="entry name" value="Protein of unknown function UPF0759"/>
    <property type="match status" value="1"/>
</dbReference>
<evidence type="ECO:0000313" key="1">
    <source>
        <dbReference type="EMBL" id="QOY91570.1"/>
    </source>
</evidence>
<accession>A0A7S7SPV8</accession>
<dbReference type="AlphaFoldDB" id="A0A7S7SPV8"/>
<reference evidence="1 2" key="1">
    <citation type="submission" date="2020-10" db="EMBL/GenBank/DDBJ databases">
        <title>Complete genome sequence of Paludibaculum fermentans P105T, a facultatively anaerobic acidobacterium capable of dissimilatory Fe(III) reduction.</title>
        <authorList>
            <person name="Dedysh S.N."/>
            <person name="Beletsky A.V."/>
            <person name="Kulichevskaya I.S."/>
            <person name="Mardanov A.V."/>
            <person name="Ravin N.V."/>
        </authorList>
    </citation>
    <scope>NUCLEOTIDE SEQUENCE [LARGE SCALE GENOMIC DNA]</scope>
    <source>
        <strain evidence="1 2">P105</strain>
    </source>
</reference>
<dbReference type="Proteomes" id="UP000593892">
    <property type="component" value="Chromosome"/>
</dbReference>
<protein>
    <submittedName>
        <fullName evidence="1">DUF72 domain-containing protein</fullName>
    </submittedName>
</protein>
<dbReference type="InterPro" id="IPR036520">
    <property type="entry name" value="UPF0759_sf"/>
</dbReference>